<gene>
    <name evidence="5" type="ORF">DESPIGER_2402</name>
</gene>
<dbReference type="SUPFAM" id="SSF53901">
    <property type="entry name" value="Thiolase-like"/>
    <property type="match status" value="2"/>
</dbReference>
<evidence type="ECO:0000256" key="1">
    <source>
        <dbReference type="ARBA" id="ARBA00008467"/>
    </source>
</evidence>
<keyword evidence="5" id="KW-0012">Acyltransferase</keyword>
<dbReference type="InterPro" id="IPR014030">
    <property type="entry name" value="Ketoacyl_synth_N"/>
</dbReference>
<dbReference type="GO" id="GO:0006633">
    <property type="term" value="P:fatty acid biosynthetic process"/>
    <property type="evidence" value="ECO:0007669"/>
    <property type="project" value="InterPro"/>
</dbReference>
<evidence type="ECO:0000313" key="6">
    <source>
        <dbReference type="Proteomes" id="UP000186323"/>
    </source>
</evidence>
<dbReference type="CDD" id="cd00834">
    <property type="entry name" value="KAS_I_II"/>
    <property type="match status" value="1"/>
</dbReference>
<dbReference type="KEGG" id="dpg:DESPIGER_2402"/>
<dbReference type="PROSITE" id="PS00606">
    <property type="entry name" value="KS3_1"/>
    <property type="match status" value="1"/>
</dbReference>
<comment type="similarity">
    <text evidence="1 3">Belongs to the thiolase-like superfamily. Beta-ketoacyl-ACP synthases family.</text>
</comment>
<dbReference type="EMBL" id="LT630450">
    <property type="protein sequence ID" value="SFV74223.1"/>
    <property type="molecule type" value="Genomic_DNA"/>
</dbReference>
<dbReference type="GO" id="GO:0004315">
    <property type="term" value="F:3-oxoacyl-[acyl-carrier-protein] synthase activity"/>
    <property type="evidence" value="ECO:0007669"/>
    <property type="project" value="UniProtKB-EC"/>
</dbReference>
<dbReference type="SMART" id="SM00825">
    <property type="entry name" value="PKS_KS"/>
    <property type="match status" value="1"/>
</dbReference>
<proteinExistence type="inferred from homology"/>
<accession>A0A1K1LHN5</accession>
<dbReference type="Gene3D" id="3.40.47.10">
    <property type="match status" value="1"/>
</dbReference>
<dbReference type="Pfam" id="PF02801">
    <property type="entry name" value="Ketoacyl-synt_C"/>
    <property type="match status" value="1"/>
</dbReference>
<sequence>MAVPGRVVISGAGCCTALGHDLDSVARSLREGRDAFRASTVLEGLAVCPADDWGRDEARQQFEGWRHRHYLNRGSRMALLSGLRALRDAGLEAGLPPRSQIVVAVGPMLDVTGEPGLPPQDTATLGALWLLRWLPNTAAGALARFCRCHGEALTVNTACSSALQALGEGWRRIRCGLADAVLVAAGDSRLSLGGLLGYHKARALSLCAPGAGPRPFDIDRDGFVPGEGGAAFVLEGLSSAQARGAHVHAEILGYGASVDAESLTAPETRGRWAELAVRGALEEAGLDAAGLGWLSAHGTGTQLNDQAEALLWERLLGDAPGGPAVMAFKSWLGHGSSACGALELCCALAAWRDGRMPPVRHLDRPCSARLDFVREPRPFPTSRGLLENFGFGGQNAALVVDLRP</sequence>
<dbReference type="AlphaFoldDB" id="A0A1K1LHN5"/>
<dbReference type="PANTHER" id="PTHR11712:SF347">
    <property type="entry name" value="BETA KETOACYL-ACYL CARRIER PROTEIN SYNTHASE"/>
    <property type="match status" value="1"/>
</dbReference>
<evidence type="ECO:0000256" key="3">
    <source>
        <dbReference type="RuleBase" id="RU003694"/>
    </source>
</evidence>
<keyword evidence="2 3" id="KW-0808">Transferase</keyword>
<dbReference type="EC" id="2.3.1.179" evidence="5"/>
<dbReference type="InterPro" id="IPR018201">
    <property type="entry name" value="Ketoacyl_synth_AS"/>
</dbReference>
<dbReference type="RefSeq" id="WP_072337059.1">
    <property type="nucleotide sequence ID" value="NZ_DBGALU010000097.1"/>
</dbReference>
<keyword evidence="6" id="KW-1185">Reference proteome</keyword>
<feature type="domain" description="Ketosynthase family 3 (KS3)" evidence="4">
    <location>
        <begin position="4"/>
        <end position="402"/>
    </location>
</feature>
<dbReference type="InterPro" id="IPR014031">
    <property type="entry name" value="Ketoacyl_synth_C"/>
</dbReference>
<dbReference type="InterPro" id="IPR000794">
    <property type="entry name" value="Beta-ketoacyl_synthase"/>
</dbReference>
<dbReference type="PROSITE" id="PS52004">
    <property type="entry name" value="KS3_2"/>
    <property type="match status" value="1"/>
</dbReference>
<evidence type="ECO:0000313" key="5">
    <source>
        <dbReference type="EMBL" id="SFV74223.1"/>
    </source>
</evidence>
<reference evidence="6" key="1">
    <citation type="submission" date="2016-10" db="EMBL/GenBank/DDBJ databases">
        <authorList>
            <person name="Wegmann U."/>
        </authorList>
    </citation>
    <scope>NUCLEOTIDE SEQUENCE [LARGE SCALE GENOMIC DNA]</scope>
</reference>
<evidence type="ECO:0000256" key="2">
    <source>
        <dbReference type="ARBA" id="ARBA00022679"/>
    </source>
</evidence>
<dbReference type="InterPro" id="IPR020841">
    <property type="entry name" value="PKS_Beta-ketoAc_synthase_dom"/>
</dbReference>
<dbReference type="Proteomes" id="UP000186323">
    <property type="component" value="Chromosome I"/>
</dbReference>
<dbReference type="InterPro" id="IPR016039">
    <property type="entry name" value="Thiolase-like"/>
</dbReference>
<dbReference type="PANTHER" id="PTHR11712">
    <property type="entry name" value="POLYKETIDE SYNTHASE-RELATED"/>
    <property type="match status" value="1"/>
</dbReference>
<dbReference type="Pfam" id="PF00109">
    <property type="entry name" value="ketoacyl-synt"/>
    <property type="match status" value="1"/>
</dbReference>
<name>A0A1K1LHN5_9BACT</name>
<evidence type="ECO:0000259" key="4">
    <source>
        <dbReference type="PROSITE" id="PS52004"/>
    </source>
</evidence>
<protein>
    <submittedName>
        <fullName evidence="5">3-oxoacyl-[acyl-carrier-protein] synthase, KASII</fullName>
        <ecNumber evidence="5">2.3.1.179</ecNumber>
    </submittedName>
</protein>
<organism evidence="5 6">
    <name type="scientific">Desulfovibrio piger</name>
    <dbReference type="NCBI Taxonomy" id="901"/>
    <lineage>
        <taxon>Bacteria</taxon>
        <taxon>Pseudomonadati</taxon>
        <taxon>Thermodesulfobacteriota</taxon>
        <taxon>Desulfovibrionia</taxon>
        <taxon>Desulfovibrionales</taxon>
        <taxon>Desulfovibrionaceae</taxon>
        <taxon>Desulfovibrio</taxon>
    </lineage>
</organism>
<dbReference type="OrthoDB" id="9816204at2"/>